<dbReference type="Gene3D" id="3.20.20.80">
    <property type="entry name" value="Glycosidases"/>
    <property type="match status" value="1"/>
</dbReference>
<evidence type="ECO:0000256" key="2">
    <source>
        <dbReference type="SAM" id="SignalP"/>
    </source>
</evidence>
<sequence length="735" mass="82617">MAFRRLFSLSSFGIVAILCTALLPVALAAPTSPSTQAAQEVLQRLMPALAPQFTLVLKPAPQDGFRISGTDGHIRVEAATTPTLLFGVNWYLKYVAHLQVSPNGLQIGARSLILHAPAEPIQKPTLYPWRYALNENVDGYSSPYWDNVRWQREIDVLAMSGINAVLIERGTDLVLYETFRDAGYSDEDIRRWITQPAHQNWQLMGNMCCFNEPISLELLHKRADSAKRILTSLRRLGIAPVLPGYYGIVPADFAARHAGAHVIPQGEWNGFTRPGWIDPRDPWFAKLAASYYRHQHELFGDAPLYDMNIFQEGGTAGDVPEGAGAKAVQDALAQSRPDAVWFMMAWQRKPSTALLSELDTSRILIADIEQGRTPRENRDEEFRHAPWLFGGLWEFGGRTTLGAPLYDYAVRLPEMAAKPGSGIRGIAYFTEGVDTNPAAFDLYTEMAWHQEPVDLENWFGEYAHRRYGADDPHARAAWQVLLHTAYGYRADGVNGHGERDAAADSLFNAQPSLDTTHAAGPSPDELRYNPSDLNSALTELLQVAPALRSSSTYQYDLVDVARQVLANSARTLLPQIKSAYERKDKAEFDRLTSEWLQRMQLEDALLATNQWFLLGRWLSWVPQWASSPEELIRLNFDARSILTTWGDRKASDDGDLHEYADKDWSGLINSYYQPRWKLYFDSLDASLTSGQPPRPIDWFTVGDQWNHATESFPAEPHGDAYLQATEVARELQLLP</sequence>
<accession>A0A4Q1SD43</accession>
<feature type="domain" description="Alpha-N-acetylglucosaminidase C-terminal" evidence="5">
    <location>
        <begin position="458"/>
        <end position="728"/>
    </location>
</feature>
<dbReference type="Pfam" id="PF05089">
    <property type="entry name" value="NAGLU"/>
    <property type="match status" value="1"/>
</dbReference>
<dbReference type="InterPro" id="IPR007781">
    <property type="entry name" value="NAGLU"/>
</dbReference>
<evidence type="ECO:0000313" key="6">
    <source>
        <dbReference type="EMBL" id="RXS94961.1"/>
    </source>
</evidence>
<feature type="domain" description="Alpha-N-acetylglucosaminidase N-terminal" evidence="4">
    <location>
        <begin position="36"/>
        <end position="108"/>
    </location>
</feature>
<feature type="domain" description="Alpha-N-acetylglucosaminidase tim-barrel" evidence="3">
    <location>
        <begin position="130"/>
        <end position="449"/>
    </location>
</feature>
<dbReference type="OrthoDB" id="179563at2"/>
<evidence type="ECO:0000313" key="7">
    <source>
        <dbReference type="Proteomes" id="UP000290253"/>
    </source>
</evidence>
<dbReference type="GO" id="GO:0005975">
    <property type="term" value="P:carbohydrate metabolic process"/>
    <property type="evidence" value="ECO:0007669"/>
    <property type="project" value="UniProtKB-ARBA"/>
</dbReference>
<dbReference type="Pfam" id="PF12972">
    <property type="entry name" value="NAGLU_C"/>
    <property type="match status" value="1"/>
</dbReference>
<comment type="caution">
    <text evidence="6">The sequence shown here is derived from an EMBL/GenBank/DDBJ whole genome shotgun (WGS) entry which is preliminary data.</text>
</comment>
<keyword evidence="7" id="KW-1185">Reference proteome</keyword>
<gene>
    <name evidence="6" type="ORF">ESZ00_10010</name>
</gene>
<dbReference type="Proteomes" id="UP000290253">
    <property type="component" value="Unassembled WGS sequence"/>
</dbReference>
<keyword evidence="2" id="KW-0732">Signal</keyword>
<dbReference type="PANTHER" id="PTHR12872">
    <property type="entry name" value="ALPHA-N-ACETYLGLUCOSAMINIDASE"/>
    <property type="match status" value="1"/>
</dbReference>
<dbReference type="Gene3D" id="3.30.379.10">
    <property type="entry name" value="Chitobiase/beta-hexosaminidase domain 2-like"/>
    <property type="match status" value="1"/>
</dbReference>
<proteinExistence type="predicted"/>
<evidence type="ECO:0000259" key="5">
    <source>
        <dbReference type="Pfam" id="PF12972"/>
    </source>
</evidence>
<dbReference type="InterPro" id="IPR024733">
    <property type="entry name" value="NAGLU_tim-barrel"/>
</dbReference>
<keyword evidence="1" id="KW-0378">Hydrolase</keyword>
<protein>
    <submittedName>
        <fullName evidence="6">Alpha-N-acetylglucosaminidase</fullName>
    </submittedName>
</protein>
<evidence type="ECO:0000256" key="1">
    <source>
        <dbReference type="ARBA" id="ARBA00022801"/>
    </source>
</evidence>
<dbReference type="RefSeq" id="WP_129208130.1">
    <property type="nucleotide sequence ID" value="NZ_BMGU01000003.1"/>
</dbReference>
<dbReference type="InterPro" id="IPR024732">
    <property type="entry name" value="NAGLU_C"/>
</dbReference>
<dbReference type="InterPro" id="IPR029018">
    <property type="entry name" value="Hex-like_dom2"/>
</dbReference>
<organism evidence="6 7">
    <name type="scientific">Silvibacterium dinghuense</name>
    <dbReference type="NCBI Taxonomy" id="1560006"/>
    <lineage>
        <taxon>Bacteria</taxon>
        <taxon>Pseudomonadati</taxon>
        <taxon>Acidobacteriota</taxon>
        <taxon>Terriglobia</taxon>
        <taxon>Terriglobales</taxon>
        <taxon>Acidobacteriaceae</taxon>
        <taxon>Silvibacterium</taxon>
    </lineage>
</organism>
<evidence type="ECO:0000259" key="3">
    <source>
        <dbReference type="Pfam" id="PF05089"/>
    </source>
</evidence>
<dbReference type="Pfam" id="PF12971">
    <property type="entry name" value="NAGLU_N"/>
    <property type="match status" value="1"/>
</dbReference>
<dbReference type="GO" id="GO:0016787">
    <property type="term" value="F:hydrolase activity"/>
    <property type="evidence" value="ECO:0007669"/>
    <property type="project" value="UniProtKB-KW"/>
</dbReference>
<feature type="chain" id="PRO_5020239457" evidence="2">
    <location>
        <begin position="29"/>
        <end position="735"/>
    </location>
</feature>
<evidence type="ECO:0000259" key="4">
    <source>
        <dbReference type="Pfam" id="PF12971"/>
    </source>
</evidence>
<dbReference type="PANTHER" id="PTHR12872:SF1">
    <property type="entry name" value="ALPHA-N-ACETYLGLUCOSAMINIDASE"/>
    <property type="match status" value="1"/>
</dbReference>
<dbReference type="InterPro" id="IPR024240">
    <property type="entry name" value="NAGLU_N"/>
</dbReference>
<feature type="signal peptide" evidence="2">
    <location>
        <begin position="1"/>
        <end position="28"/>
    </location>
</feature>
<reference evidence="6 7" key="1">
    <citation type="journal article" date="2016" name="Int. J. Syst. Evol. Microbiol.">
        <title>Acidipila dinghuensis sp. nov., an acidobacterium isolated from forest soil.</title>
        <authorList>
            <person name="Jiang Y.W."/>
            <person name="Wang J."/>
            <person name="Chen M.H."/>
            <person name="Lv Y.Y."/>
            <person name="Qiu L.H."/>
        </authorList>
    </citation>
    <scope>NUCLEOTIDE SEQUENCE [LARGE SCALE GENOMIC DNA]</scope>
    <source>
        <strain evidence="6 7">DHOF10</strain>
    </source>
</reference>
<name>A0A4Q1SD43_9BACT</name>
<dbReference type="AlphaFoldDB" id="A0A4Q1SD43"/>
<dbReference type="EMBL" id="SDMK01000002">
    <property type="protein sequence ID" value="RXS94961.1"/>
    <property type="molecule type" value="Genomic_DNA"/>
</dbReference>
<dbReference type="Gene3D" id="1.20.120.670">
    <property type="entry name" value="N-acetyl-b-d-glucoasminidase"/>
    <property type="match status" value="1"/>
</dbReference>